<reference evidence="1 2" key="1">
    <citation type="submission" date="2021-06" db="EMBL/GenBank/DDBJ databases">
        <title>Caerostris extrusa draft genome.</title>
        <authorList>
            <person name="Kono N."/>
            <person name="Arakawa K."/>
        </authorList>
    </citation>
    <scope>NUCLEOTIDE SEQUENCE [LARGE SCALE GENOMIC DNA]</scope>
</reference>
<comment type="caution">
    <text evidence="1">The sequence shown here is derived from an EMBL/GenBank/DDBJ whole genome shotgun (WGS) entry which is preliminary data.</text>
</comment>
<gene>
    <name evidence="1" type="ORF">CEXT_446101</name>
</gene>
<name>A0AAV4RED9_CAEEX</name>
<dbReference type="AlphaFoldDB" id="A0AAV4RED9"/>
<evidence type="ECO:0000313" key="2">
    <source>
        <dbReference type="Proteomes" id="UP001054945"/>
    </source>
</evidence>
<proteinExistence type="predicted"/>
<organism evidence="1 2">
    <name type="scientific">Caerostris extrusa</name>
    <name type="common">Bark spider</name>
    <name type="synonym">Caerostris bankana</name>
    <dbReference type="NCBI Taxonomy" id="172846"/>
    <lineage>
        <taxon>Eukaryota</taxon>
        <taxon>Metazoa</taxon>
        <taxon>Ecdysozoa</taxon>
        <taxon>Arthropoda</taxon>
        <taxon>Chelicerata</taxon>
        <taxon>Arachnida</taxon>
        <taxon>Araneae</taxon>
        <taxon>Araneomorphae</taxon>
        <taxon>Entelegynae</taxon>
        <taxon>Araneoidea</taxon>
        <taxon>Araneidae</taxon>
        <taxon>Caerostris</taxon>
    </lineage>
</organism>
<protein>
    <submittedName>
        <fullName evidence="1">Uncharacterized protein</fullName>
    </submittedName>
</protein>
<evidence type="ECO:0000313" key="1">
    <source>
        <dbReference type="EMBL" id="GIY18560.1"/>
    </source>
</evidence>
<sequence length="92" mass="10512">MPLLPEARVPATWPLVPEARVLATWPSGRRGLKKKSVISFFVHYSEILFFLYKAFKRAATVPSGIKYLSGSRRLYWLLSEEESFPIGGWVRG</sequence>
<keyword evidence="2" id="KW-1185">Reference proteome</keyword>
<accession>A0AAV4RED9</accession>
<dbReference type="EMBL" id="BPLR01007642">
    <property type="protein sequence ID" value="GIY18560.1"/>
    <property type="molecule type" value="Genomic_DNA"/>
</dbReference>
<dbReference type="Proteomes" id="UP001054945">
    <property type="component" value="Unassembled WGS sequence"/>
</dbReference>